<comment type="caution">
    <text evidence="8">The sequence shown here is derived from an EMBL/GenBank/DDBJ whole genome shotgun (WGS) entry which is preliminary data.</text>
</comment>
<evidence type="ECO:0000256" key="1">
    <source>
        <dbReference type="ARBA" id="ARBA00004555"/>
    </source>
</evidence>
<dbReference type="InterPro" id="IPR058563">
    <property type="entry name" value="Trs120_TRAPPC9_N"/>
</dbReference>
<protein>
    <submittedName>
        <fullName evidence="8">Unnamed protein product</fullName>
    </submittedName>
</protein>
<evidence type="ECO:0000259" key="7">
    <source>
        <dbReference type="Pfam" id="PF26283"/>
    </source>
</evidence>
<accession>A0A9W7DI54</accession>
<feature type="domain" description="Trs120/TRAPPC9 N-terminal" evidence="3">
    <location>
        <begin position="205"/>
        <end position="282"/>
    </location>
</feature>
<dbReference type="InterPro" id="IPR013935">
    <property type="entry name" value="Trs120_TRAPPC9"/>
</dbReference>
<dbReference type="OrthoDB" id="27962at2759"/>
<dbReference type="EMBL" id="BSXU01000730">
    <property type="protein sequence ID" value="GMG21609.1"/>
    <property type="molecule type" value="Genomic_DNA"/>
</dbReference>
<comment type="subcellular location">
    <subcellularLocation>
        <location evidence="1">Golgi apparatus</location>
    </subcellularLocation>
</comment>
<dbReference type="InterPro" id="IPR058567">
    <property type="entry name" value="Ig_TRAPPC9_Trs120_3rd"/>
</dbReference>
<dbReference type="PANTHER" id="PTHR21512">
    <property type="entry name" value="TRAFFICKING PROTEIN PARTICLE COMPLEX SUBUNIT 9"/>
    <property type="match status" value="1"/>
</dbReference>
<dbReference type="Pfam" id="PF26280">
    <property type="entry name" value="Ig_TRAPPC9-Trs120_2nd"/>
    <property type="match status" value="1"/>
</dbReference>
<dbReference type="Pfam" id="PF26283">
    <property type="entry name" value="Ig_TRAPPC9-Trs120_4th"/>
    <property type="match status" value="1"/>
</dbReference>
<dbReference type="Pfam" id="PF08626">
    <property type="entry name" value="TRAPPC9-Trs120"/>
    <property type="match status" value="2"/>
</dbReference>
<feature type="domain" description="Trs120/TRAPPC9 third Ig-like" evidence="6">
    <location>
        <begin position="875"/>
        <end position="1068"/>
    </location>
</feature>
<feature type="domain" description="Trs120/TRAPPC9 N-terminal" evidence="3">
    <location>
        <begin position="4"/>
        <end position="195"/>
    </location>
</feature>
<feature type="domain" description="Trs120/TRAPPC9 first Ig-like" evidence="5">
    <location>
        <begin position="591"/>
        <end position="706"/>
    </location>
</feature>
<keyword evidence="9" id="KW-1185">Reference proteome</keyword>
<evidence type="ECO:0000256" key="2">
    <source>
        <dbReference type="ARBA" id="ARBA00023034"/>
    </source>
</evidence>
<dbReference type="Proteomes" id="UP001165063">
    <property type="component" value="Unassembled WGS sequence"/>
</dbReference>
<evidence type="ECO:0000259" key="6">
    <source>
        <dbReference type="Pfam" id="PF26282"/>
    </source>
</evidence>
<organism evidence="8 9">
    <name type="scientific">Ambrosiozyma monospora</name>
    <name type="common">Yeast</name>
    <name type="synonym">Endomycopsis monosporus</name>
    <dbReference type="NCBI Taxonomy" id="43982"/>
    <lineage>
        <taxon>Eukaryota</taxon>
        <taxon>Fungi</taxon>
        <taxon>Dikarya</taxon>
        <taxon>Ascomycota</taxon>
        <taxon>Saccharomycotina</taxon>
        <taxon>Pichiomycetes</taxon>
        <taxon>Pichiales</taxon>
        <taxon>Pichiaceae</taxon>
        <taxon>Ambrosiozyma</taxon>
    </lineage>
</organism>
<feature type="domain" description="Trs120/TRAPPC9 TPR region" evidence="4">
    <location>
        <begin position="338"/>
        <end position="570"/>
    </location>
</feature>
<reference evidence="8" key="1">
    <citation type="submission" date="2023-04" db="EMBL/GenBank/DDBJ databases">
        <title>Ambrosiozyma monospora NBRC 1965.</title>
        <authorList>
            <person name="Ichikawa N."/>
            <person name="Sato H."/>
            <person name="Tonouchi N."/>
        </authorList>
    </citation>
    <scope>NUCLEOTIDE SEQUENCE</scope>
    <source>
        <strain evidence="8">NBRC 1965</strain>
    </source>
</reference>
<evidence type="ECO:0000259" key="4">
    <source>
        <dbReference type="Pfam" id="PF26251"/>
    </source>
</evidence>
<keyword evidence="2" id="KW-0333">Golgi apparatus</keyword>
<dbReference type="PANTHER" id="PTHR21512:SF5">
    <property type="entry name" value="TRAFFICKING PROTEIN PARTICLE COMPLEX SUBUNIT 9"/>
    <property type="match status" value="1"/>
</dbReference>
<dbReference type="Pfam" id="PF26251">
    <property type="entry name" value="TPR_TRAPPC9-Trs120"/>
    <property type="match status" value="1"/>
</dbReference>
<name>A0A9W7DI54_AMBMO</name>
<gene>
    <name evidence="8" type="ORF">Amon01_000213100</name>
</gene>
<dbReference type="InterPro" id="IPR058564">
    <property type="entry name" value="TPR_TRAPPC9_Trs120"/>
</dbReference>
<dbReference type="AlphaFoldDB" id="A0A9W7DI54"/>
<dbReference type="GO" id="GO:0005802">
    <property type="term" value="C:trans-Golgi network"/>
    <property type="evidence" value="ECO:0007669"/>
    <property type="project" value="TreeGrafter"/>
</dbReference>
<evidence type="ECO:0000259" key="3">
    <source>
        <dbReference type="Pfam" id="PF08626"/>
    </source>
</evidence>
<dbReference type="InterPro" id="IPR058568">
    <property type="entry name" value="Ig_TRAPPC9_Trs120_4th"/>
</dbReference>
<feature type="domain" description="Trs120/TRAPPC9 fourth Ig-like" evidence="7">
    <location>
        <begin position="1088"/>
        <end position="1186"/>
    </location>
</feature>
<dbReference type="Pfam" id="PF26254">
    <property type="entry name" value="Ig_TRAPPC9-Trs120_1st"/>
    <property type="match status" value="1"/>
</dbReference>
<proteinExistence type="predicted"/>
<dbReference type="Pfam" id="PF26282">
    <property type="entry name" value="Ig_TRAPPC9-Trs120_3rd"/>
    <property type="match status" value="1"/>
</dbReference>
<sequence>MENYSFVTPAKVRSLIAPINSLKRTDFNRYFELLSTVEEVRLVDLTPEKITFNPQAFPQGRIYYQFEGSTDDSASLLLHDFEPFRKTFTIIGVTKWSEHLTKESLTHNRDELRKRYPNSISHFVIVFDCPPDVKYDYDSVFAVDNSSQSLETTICDLSSKFLASLSTYASSYQHIIPRSPGLLMGQAMRSPTTIREKPKKRITGSFDNSEKLKQFMIRGRRSKLSGNFNLLAGNTKLALAEFCAAIDCLKIAHDHLWLASALEGVAVCALLLTFLEIPFQIPTYVNNLIDTSKEGVISPFPLTPVTSPRSSFQNGLSMPAATQMVSSQVPQFPLNAIPELIFKIYEKSRIYYKSTLGINNEDRVPQTVLSESILRYIKFLVPVAIEGELNFDVLNNIIYSSPLTTPQIERDDFDAAEICELTATLFGPEFKDLPLQARCSIYNEMIVVNYQLKLNRKSALLINELIELILESELLDTSNSYVCQELPTLMDFFCKTYGINVEDNVPTILPPSSIQKKVLFKVLRFCQKVKYISSVIKYGSILLTSFKTIMSDEEQLEVHEIIMSHLADQKEKPAYWDPLIVQDLDIFSNMNDCLVQNDISDAVAFLRNPFPFDVEVFDLQVSTLDDFPVRTEVSFKKASVDSTQSKVPIILKPKSTTRIPLFIIPLATGMLRVEGIIATVCSSKRQIFKTAEKLNVQLIKSKSNSALDSLHQKLPSNPKSKIVELKVLNAQPFLKLLDVNLNNKWITLLEGECKRFNVVLKNTSEVEINNLVSKFADSTIEPLNQLLANKNLPPNEVFEIEYYLLKKKPFKILNKDALQKVIGDSEFTLNMEIWGKRGVKEASLILEYSNSEHGNAVSNSRTMSVPVNVTVYPSVELVGCDFIPLSSNTKLSENTDDSCWSYLRKMVSKGYKLSEFCLLALDFINSWSQEMQVTLQSLLEGSTDPEFQEHNGPIEDLPDDAFCSKIVLQPKKNARVLIPIKRMSFELDYLNQRIPSLRNKQFIFDSKTPEAEKKFINHAFWYRDELMKRLRACWKIMDDPIERSMNANRSGTIDLRSIRFSSRMVEILEVEKVGIVISIFNTNGNPVDQDSIELGEFYTIKIKLVNRNSWPVFGMLRHIPVCRSSSGSLERKVLFNGVLQFGIPDPIESGKSVEFDLGVVFLEKGEYEWGALFDEMEERKGQIPMKQQHLQRQQLKLKVC</sequence>
<dbReference type="InterPro" id="IPR058565">
    <property type="entry name" value="Ig_TRAPPC9_Trs120_1st"/>
</dbReference>
<evidence type="ECO:0000313" key="8">
    <source>
        <dbReference type="EMBL" id="GMG21609.1"/>
    </source>
</evidence>
<evidence type="ECO:0000313" key="9">
    <source>
        <dbReference type="Proteomes" id="UP001165063"/>
    </source>
</evidence>
<evidence type="ECO:0000259" key="5">
    <source>
        <dbReference type="Pfam" id="PF26254"/>
    </source>
</evidence>